<proteinExistence type="predicted"/>
<sequence>MYIDKLDGKIGEDYFLDKSGEWRKEQESIRETIAKHEKANMNYLTQGVQIIELARKAYRLYLEQKPTEKRKLLRILLSNCTFDSGKLYPIYNKPFDLLVISKK</sequence>
<dbReference type="EMBL" id="BARU01021705">
    <property type="protein sequence ID" value="GAH48734.1"/>
    <property type="molecule type" value="Genomic_DNA"/>
</dbReference>
<name>X1H4E9_9ZZZZ</name>
<protein>
    <submittedName>
        <fullName evidence="1">Uncharacterized protein</fullName>
    </submittedName>
</protein>
<gene>
    <name evidence="1" type="ORF">S03H2_35479</name>
</gene>
<reference evidence="1" key="1">
    <citation type="journal article" date="2014" name="Front. Microbiol.">
        <title>High frequency of phylogenetically diverse reductive dehalogenase-homologous genes in deep subseafloor sedimentary metagenomes.</title>
        <authorList>
            <person name="Kawai M."/>
            <person name="Futagami T."/>
            <person name="Toyoda A."/>
            <person name="Takaki Y."/>
            <person name="Nishi S."/>
            <person name="Hori S."/>
            <person name="Arai W."/>
            <person name="Tsubouchi T."/>
            <person name="Morono Y."/>
            <person name="Uchiyama I."/>
            <person name="Ito T."/>
            <person name="Fujiyama A."/>
            <person name="Inagaki F."/>
            <person name="Takami H."/>
        </authorList>
    </citation>
    <scope>NUCLEOTIDE SEQUENCE</scope>
    <source>
        <strain evidence="1">Expedition CK06-06</strain>
    </source>
</reference>
<comment type="caution">
    <text evidence="1">The sequence shown here is derived from an EMBL/GenBank/DDBJ whole genome shotgun (WGS) entry which is preliminary data.</text>
</comment>
<dbReference type="AlphaFoldDB" id="X1H4E9"/>
<accession>X1H4E9</accession>
<evidence type="ECO:0000313" key="1">
    <source>
        <dbReference type="EMBL" id="GAH48734.1"/>
    </source>
</evidence>
<organism evidence="1">
    <name type="scientific">marine sediment metagenome</name>
    <dbReference type="NCBI Taxonomy" id="412755"/>
    <lineage>
        <taxon>unclassified sequences</taxon>
        <taxon>metagenomes</taxon>
        <taxon>ecological metagenomes</taxon>
    </lineage>
</organism>